<evidence type="ECO:0000313" key="1">
    <source>
        <dbReference type="EMBL" id="SUS06629.1"/>
    </source>
</evidence>
<protein>
    <submittedName>
        <fullName evidence="1">Plasmid stabilization protein</fullName>
    </submittedName>
</protein>
<proteinExistence type="predicted"/>
<gene>
    <name evidence="1" type="ORF">DF3PB_3030002</name>
</gene>
<dbReference type="EMBL" id="UIDG01000228">
    <property type="protein sequence ID" value="SUS06629.1"/>
    <property type="molecule type" value="Genomic_DNA"/>
</dbReference>
<organism evidence="1">
    <name type="scientific">metagenome</name>
    <dbReference type="NCBI Taxonomy" id="256318"/>
    <lineage>
        <taxon>unclassified sequences</taxon>
        <taxon>metagenomes</taxon>
    </lineage>
</organism>
<sequence>MPRFGPGSLGGSLDIDEDVLLTWRRMVERRRLTNHTFSQLDLFITRKVDNFTRVEMAVFNPWTGHLDQPGQG</sequence>
<accession>A0A380TG33</accession>
<reference evidence="1" key="1">
    <citation type="submission" date="2018-07" db="EMBL/GenBank/DDBJ databases">
        <authorList>
            <person name="Quirk P.G."/>
            <person name="Krulwich T.A."/>
        </authorList>
    </citation>
    <scope>NUCLEOTIDE SEQUENCE</scope>
</reference>
<name>A0A380TG33_9ZZZZ</name>
<dbReference type="AlphaFoldDB" id="A0A380TG33"/>